<evidence type="ECO:0000259" key="1">
    <source>
        <dbReference type="Pfam" id="PF08646"/>
    </source>
</evidence>
<gene>
    <name evidence="2" type="ORF">DCAR_015234</name>
    <name evidence="3" type="ORF">DCAR_0415557</name>
</gene>
<dbReference type="Pfam" id="PF08646">
    <property type="entry name" value="Rep_fac-A_C"/>
    <property type="match status" value="1"/>
</dbReference>
<evidence type="ECO:0000313" key="2">
    <source>
        <dbReference type="EMBL" id="KZM97404.1"/>
    </source>
</evidence>
<dbReference type="SUPFAM" id="SSF50249">
    <property type="entry name" value="Nucleic acid-binding proteins"/>
    <property type="match status" value="2"/>
</dbReference>
<dbReference type="EMBL" id="LNRQ01000004">
    <property type="protein sequence ID" value="KZM97404.1"/>
    <property type="molecule type" value="Genomic_DNA"/>
</dbReference>
<dbReference type="PANTHER" id="PTHR47165:SF4">
    <property type="entry name" value="OS03G0429900 PROTEIN"/>
    <property type="match status" value="1"/>
</dbReference>
<dbReference type="OMA" id="QPVICIM"/>
<feature type="domain" description="Replication factor A C-terminal" evidence="1">
    <location>
        <begin position="140"/>
        <end position="255"/>
    </location>
</feature>
<evidence type="ECO:0000313" key="3">
    <source>
        <dbReference type="EMBL" id="WOG96224.1"/>
    </source>
</evidence>
<sequence length="323" mass="35722">MKKVPTKIGQREVVRFLIADGSISHKVTIWGDFATAVSSDYYKPDLEQPVICIMTNTKIGVFMDHVQVGTLPSTRVFFNLDVEPVIEFRNRLIEIGYKSPGGSADVAMNSAPVLEHVSFASLIANSESMVAKETVLSTFTVSRIEEEDDFWFHSCTACQAEVLRTERKFKCETCNRSFPYADKRFRILVLADDKTHACNVLLMDRIVKQILGTTVTNMLNEMKKAPATSSVSEMYKKIIGKEISAKIILTEGNKNGDSNIYEAVELFDKTVNDSSSGDKSPETNPNTFSSSGIVQGIELFHTPGSAGSVSKKIKTEDDIVHIG</sequence>
<protein>
    <recommendedName>
        <fullName evidence="1">Replication factor A C-terminal domain-containing protein</fullName>
    </recommendedName>
</protein>
<dbReference type="Gene3D" id="2.40.50.140">
    <property type="entry name" value="Nucleic acid-binding proteins"/>
    <property type="match status" value="2"/>
</dbReference>
<keyword evidence="4" id="KW-1185">Reference proteome</keyword>
<reference evidence="2" key="1">
    <citation type="journal article" date="2016" name="Nat. Genet.">
        <title>A high-quality carrot genome assembly provides new insights into carotenoid accumulation and asterid genome evolution.</title>
        <authorList>
            <person name="Iorizzo M."/>
            <person name="Ellison S."/>
            <person name="Senalik D."/>
            <person name="Zeng P."/>
            <person name="Satapoomin P."/>
            <person name="Huang J."/>
            <person name="Bowman M."/>
            <person name="Iovene M."/>
            <person name="Sanseverino W."/>
            <person name="Cavagnaro P."/>
            <person name="Yildiz M."/>
            <person name="Macko-Podgorni A."/>
            <person name="Moranska E."/>
            <person name="Grzebelus E."/>
            <person name="Grzebelus D."/>
            <person name="Ashrafi H."/>
            <person name="Zheng Z."/>
            <person name="Cheng S."/>
            <person name="Spooner D."/>
            <person name="Van Deynze A."/>
            <person name="Simon P."/>
        </authorList>
    </citation>
    <scope>NUCLEOTIDE SEQUENCE [LARGE SCALE GENOMIC DNA]</scope>
    <source>
        <tissue evidence="2">Leaf</tissue>
    </source>
</reference>
<evidence type="ECO:0000313" key="4">
    <source>
        <dbReference type="Proteomes" id="UP000077755"/>
    </source>
</evidence>
<dbReference type="Gramene" id="KZM97404">
    <property type="protein sequence ID" value="KZM97404"/>
    <property type="gene ID" value="DCAR_015234"/>
</dbReference>
<dbReference type="AlphaFoldDB" id="A0A165WF38"/>
<organism evidence="2">
    <name type="scientific">Daucus carota subsp. sativus</name>
    <name type="common">Carrot</name>
    <dbReference type="NCBI Taxonomy" id="79200"/>
    <lineage>
        <taxon>Eukaryota</taxon>
        <taxon>Viridiplantae</taxon>
        <taxon>Streptophyta</taxon>
        <taxon>Embryophyta</taxon>
        <taxon>Tracheophyta</taxon>
        <taxon>Spermatophyta</taxon>
        <taxon>Magnoliopsida</taxon>
        <taxon>eudicotyledons</taxon>
        <taxon>Gunneridae</taxon>
        <taxon>Pentapetalae</taxon>
        <taxon>asterids</taxon>
        <taxon>campanulids</taxon>
        <taxon>Apiales</taxon>
        <taxon>Apiaceae</taxon>
        <taxon>Apioideae</taxon>
        <taxon>Scandiceae</taxon>
        <taxon>Daucinae</taxon>
        <taxon>Daucus</taxon>
        <taxon>Daucus sect. Daucus</taxon>
    </lineage>
</organism>
<reference evidence="3" key="2">
    <citation type="submission" date="2022-03" db="EMBL/GenBank/DDBJ databases">
        <title>Draft title - Genomic analysis of global carrot germplasm unveils the trajectory of domestication and the origin of high carotenoid orange carrot.</title>
        <authorList>
            <person name="Iorizzo M."/>
            <person name="Ellison S."/>
            <person name="Senalik D."/>
            <person name="Macko-Podgorni A."/>
            <person name="Grzebelus D."/>
            <person name="Bostan H."/>
            <person name="Rolling W."/>
            <person name="Curaba J."/>
            <person name="Simon P."/>
        </authorList>
    </citation>
    <scope>NUCLEOTIDE SEQUENCE</scope>
    <source>
        <tissue evidence="3">Leaf</tissue>
    </source>
</reference>
<dbReference type="PANTHER" id="PTHR47165">
    <property type="entry name" value="OS03G0429900 PROTEIN"/>
    <property type="match status" value="1"/>
</dbReference>
<proteinExistence type="predicted"/>
<dbReference type="InterPro" id="IPR012340">
    <property type="entry name" value="NA-bd_OB-fold"/>
</dbReference>
<accession>A0A165WF38</accession>
<name>A0A165WF38_DAUCS</name>
<dbReference type="InterPro" id="IPR013955">
    <property type="entry name" value="Rep_factor-A_C"/>
</dbReference>
<dbReference type="EMBL" id="CP093346">
    <property type="protein sequence ID" value="WOG96224.1"/>
    <property type="molecule type" value="Genomic_DNA"/>
</dbReference>
<dbReference type="Proteomes" id="UP000077755">
    <property type="component" value="Chromosome 4"/>
</dbReference>